<reference evidence="1 2" key="1">
    <citation type="submission" date="2019-11" db="EMBL/GenBank/DDBJ databases">
        <title>The genome sequence of Methylocystis heyeri.</title>
        <authorList>
            <person name="Oshkin I.Y."/>
            <person name="Miroshnikov K."/>
            <person name="Dedysh S.N."/>
        </authorList>
    </citation>
    <scope>NUCLEOTIDE SEQUENCE [LARGE SCALE GENOMIC DNA]</scope>
    <source>
        <strain evidence="1 2">H2</strain>
    </source>
</reference>
<keyword evidence="2" id="KW-1185">Reference proteome</keyword>
<accession>A0A6B8KKR0</accession>
<dbReference type="InterPro" id="IPR019650">
    <property type="entry name" value="DUF2513"/>
</dbReference>
<evidence type="ECO:0000313" key="2">
    <source>
        <dbReference type="Proteomes" id="UP000309061"/>
    </source>
</evidence>
<protein>
    <submittedName>
        <fullName evidence="1">DUF2513 domain-containing protein</fullName>
    </submittedName>
</protein>
<dbReference type="OrthoDB" id="8454679at2"/>
<dbReference type="EMBL" id="CP046052">
    <property type="protein sequence ID" value="QGM47485.1"/>
    <property type="molecule type" value="Genomic_DNA"/>
</dbReference>
<dbReference type="Pfam" id="PF10711">
    <property type="entry name" value="DUF2513"/>
    <property type="match status" value="1"/>
</dbReference>
<gene>
    <name evidence="1" type="ORF">H2LOC_018330</name>
</gene>
<evidence type="ECO:0000313" key="1">
    <source>
        <dbReference type="EMBL" id="QGM47485.1"/>
    </source>
</evidence>
<dbReference type="Proteomes" id="UP000309061">
    <property type="component" value="Chromosome"/>
</dbReference>
<organism evidence="1 2">
    <name type="scientific">Methylocystis heyeri</name>
    <dbReference type="NCBI Taxonomy" id="391905"/>
    <lineage>
        <taxon>Bacteria</taxon>
        <taxon>Pseudomonadati</taxon>
        <taxon>Pseudomonadota</taxon>
        <taxon>Alphaproteobacteria</taxon>
        <taxon>Hyphomicrobiales</taxon>
        <taxon>Methylocystaceae</taxon>
        <taxon>Methylocystis</taxon>
    </lineage>
</organism>
<dbReference type="RefSeq" id="WP_136497280.1">
    <property type="nucleotide sequence ID" value="NZ_CP046052.1"/>
</dbReference>
<name>A0A6B8KKR0_9HYPH</name>
<dbReference type="AlphaFoldDB" id="A0A6B8KKR0"/>
<proteinExistence type="predicted"/>
<dbReference type="KEGG" id="mhey:H2LOC_018330"/>
<sequence>MRRNVDLLRDLMLALEPLERSPPEAVFLELDEFALRMGQSAETVCAHLDLLLAQGFIDGPGIYRTAWLFRKLTPKGLALADNIRDARSWDAIKRSYSSMLDQ</sequence>